<name>A0A1J1HIL0_9DIPT</name>
<dbReference type="EMBL" id="CVRI01000004">
    <property type="protein sequence ID" value="CRK87394.1"/>
    <property type="molecule type" value="Genomic_DNA"/>
</dbReference>
<keyword evidence="2" id="KW-1185">Reference proteome</keyword>
<evidence type="ECO:0000313" key="2">
    <source>
        <dbReference type="Proteomes" id="UP000183832"/>
    </source>
</evidence>
<dbReference type="Proteomes" id="UP000183832">
    <property type="component" value="Unassembled WGS sequence"/>
</dbReference>
<protein>
    <submittedName>
        <fullName evidence="1">CLUMA_CG001196, isoform A</fullName>
    </submittedName>
</protein>
<accession>A0A1J1HIL0</accession>
<proteinExistence type="predicted"/>
<reference evidence="1 2" key="1">
    <citation type="submission" date="2015-04" db="EMBL/GenBank/DDBJ databases">
        <authorList>
            <person name="Syromyatnikov M.Y."/>
            <person name="Popov V.N."/>
        </authorList>
    </citation>
    <scope>NUCLEOTIDE SEQUENCE [LARGE SCALE GENOMIC DNA]</scope>
</reference>
<gene>
    <name evidence="1" type="ORF">CLUMA_CG001196</name>
</gene>
<organism evidence="1 2">
    <name type="scientific">Clunio marinus</name>
    <dbReference type="NCBI Taxonomy" id="568069"/>
    <lineage>
        <taxon>Eukaryota</taxon>
        <taxon>Metazoa</taxon>
        <taxon>Ecdysozoa</taxon>
        <taxon>Arthropoda</taxon>
        <taxon>Hexapoda</taxon>
        <taxon>Insecta</taxon>
        <taxon>Pterygota</taxon>
        <taxon>Neoptera</taxon>
        <taxon>Endopterygota</taxon>
        <taxon>Diptera</taxon>
        <taxon>Nematocera</taxon>
        <taxon>Chironomoidea</taxon>
        <taxon>Chironomidae</taxon>
        <taxon>Clunio</taxon>
    </lineage>
</organism>
<evidence type="ECO:0000313" key="1">
    <source>
        <dbReference type="EMBL" id="CRK87394.1"/>
    </source>
</evidence>
<dbReference type="AlphaFoldDB" id="A0A1J1HIL0"/>
<sequence>MFENSSKMRKSFIQFEINCCASRREQYKTIFTKGTQEVEIMLKNNGSICNHQVHQTHKNNSSQCEKAMDGN</sequence>